<keyword evidence="2" id="KW-0472">Membrane</keyword>
<evidence type="ECO:0000256" key="2">
    <source>
        <dbReference type="SAM" id="Phobius"/>
    </source>
</evidence>
<dbReference type="InterPro" id="IPR016047">
    <property type="entry name" value="M23ase_b-sheet_dom"/>
</dbReference>
<evidence type="ECO:0000313" key="5">
    <source>
        <dbReference type="Proteomes" id="UP000298173"/>
    </source>
</evidence>
<dbReference type="GO" id="GO:0004222">
    <property type="term" value="F:metalloendopeptidase activity"/>
    <property type="evidence" value="ECO:0007669"/>
    <property type="project" value="TreeGrafter"/>
</dbReference>
<dbReference type="PANTHER" id="PTHR21666:SF270">
    <property type="entry name" value="MUREIN HYDROLASE ACTIVATOR ENVC"/>
    <property type="match status" value="1"/>
</dbReference>
<proteinExistence type="predicted"/>
<name>A0A4R8V2G2_9MICO</name>
<gene>
    <name evidence="4" type="ORF">E3O06_01790</name>
</gene>
<dbReference type="Proteomes" id="UP000298173">
    <property type="component" value="Unassembled WGS sequence"/>
</dbReference>
<organism evidence="4 5">
    <name type="scientific">Cryobacterium glaciale</name>
    <dbReference type="NCBI Taxonomy" id="1259145"/>
    <lineage>
        <taxon>Bacteria</taxon>
        <taxon>Bacillati</taxon>
        <taxon>Actinomycetota</taxon>
        <taxon>Actinomycetes</taxon>
        <taxon>Micrococcales</taxon>
        <taxon>Microbacteriaceae</taxon>
        <taxon>Cryobacterium</taxon>
    </lineage>
</organism>
<comment type="caution">
    <text evidence="4">The sequence shown here is derived from an EMBL/GenBank/DDBJ whole genome shotgun (WGS) entry which is preliminary data.</text>
</comment>
<dbReference type="CDD" id="cd12797">
    <property type="entry name" value="M23_peptidase"/>
    <property type="match status" value="1"/>
</dbReference>
<keyword evidence="2" id="KW-1133">Transmembrane helix</keyword>
<sequence length="284" mass="29413">MDSTGHVATAPHISGALPPMSRRDMRALETRLRAHRSGPTESAVQPARAVPRPVSLRQRAAAVSAMAMIALFAISTSLPALAVDTETPQSAPTAAVEVDDLQSVSAAGTTTVPIQRDGYTITEAPEPASYTEIASNGEWASLSPGQLSDQGWALPVLGRISSPFGSRPNKPVDGVGDFHNGTDIAAPCGQPVFAATGGKVVTSGYQGSYGNWILIDHGNGVETGYAHNSQLLVDSDQLVVAGEIIAIVGSTGASSGCHVHFETRVDGERIDAETFMSTRGVSLG</sequence>
<dbReference type="AlphaFoldDB" id="A0A4R8V2G2"/>
<dbReference type="SUPFAM" id="SSF51261">
    <property type="entry name" value="Duplicated hybrid motif"/>
    <property type="match status" value="1"/>
</dbReference>
<feature type="transmembrane region" description="Helical" evidence="2">
    <location>
        <begin position="60"/>
        <end position="82"/>
    </location>
</feature>
<keyword evidence="5" id="KW-1185">Reference proteome</keyword>
<dbReference type="InterPro" id="IPR011055">
    <property type="entry name" value="Dup_hybrid_motif"/>
</dbReference>
<keyword evidence="2" id="KW-0812">Transmembrane</keyword>
<dbReference type="InterPro" id="IPR050570">
    <property type="entry name" value="Cell_wall_metabolism_enzyme"/>
</dbReference>
<feature type="domain" description="M23ase beta-sheet core" evidence="3">
    <location>
        <begin position="178"/>
        <end position="271"/>
    </location>
</feature>
<dbReference type="PANTHER" id="PTHR21666">
    <property type="entry name" value="PEPTIDASE-RELATED"/>
    <property type="match status" value="1"/>
</dbReference>
<evidence type="ECO:0000259" key="3">
    <source>
        <dbReference type="Pfam" id="PF01551"/>
    </source>
</evidence>
<evidence type="ECO:0000313" key="4">
    <source>
        <dbReference type="EMBL" id="TFB76144.1"/>
    </source>
</evidence>
<reference evidence="4 5" key="1">
    <citation type="submission" date="2019-03" db="EMBL/GenBank/DDBJ databases">
        <title>Genomics of glacier-inhabiting Cryobacterium strains.</title>
        <authorList>
            <person name="Liu Q."/>
            <person name="Xin Y.-H."/>
        </authorList>
    </citation>
    <scope>NUCLEOTIDE SEQUENCE [LARGE SCALE GENOMIC DNA]</scope>
    <source>
        <strain evidence="4 5">HLT2-23</strain>
    </source>
</reference>
<feature type="region of interest" description="Disordered" evidence="1">
    <location>
        <begin position="1"/>
        <end position="22"/>
    </location>
</feature>
<evidence type="ECO:0000256" key="1">
    <source>
        <dbReference type="SAM" id="MobiDB-lite"/>
    </source>
</evidence>
<protein>
    <submittedName>
        <fullName evidence="4">M23 family metallopeptidase</fullName>
    </submittedName>
</protein>
<dbReference type="OrthoDB" id="1099523at2"/>
<dbReference type="Gene3D" id="2.70.70.10">
    <property type="entry name" value="Glucose Permease (Domain IIA)"/>
    <property type="match status" value="1"/>
</dbReference>
<accession>A0A4R8V2G2</accession>
<dbReference type="EMBL" id="SOEY01000006">
    <property type="protein sequence ID" value="TFB76144.1"/>
    <property type="molecule type" value="Genomic_DNA"/>
</dbReference>
<dbReference type="Pfam" id="PF01551">
    <property type="entry name" value="Peptidase_M23"/>
    <property type="match status" value="1"/>
</dbReference>